<proteinExistence type="inferred from homology"/>
<dbReference type="Proteomes" id="UP000318478">
    <property type="component" value="Unassembled WGS sequence"/>
</dbReference>
<dbReference type="PRINTS" id="PR00132">
    <property type="entry name" value="GLHYDRLASE2"/>
</dbReference>
<evidence type="ECO:0000259" key="5">
    <source>
        <dbReference type="Pfam" id="PF00703"/>
    </source>
</evidence>
<dbReference type="SUPFAM" id="SSF49303">
    <property type="entry name" value="beta-Galactosidase/glucuronidase domain"/>
    <property type="match status" value="1"/>
</dbReference>
<evidence type="ECO:0000256" key="3">
    <source>
        <dbReference type="ARBA" id="ARBA00023295"/>
    </source>
</evidence>
<keyword evidence="3 10" id="KW-0326">Glycosidase</keyword>
<dbReference type="Pfam" id="PF16355">
    <property type="entry name" value="DUF4982"/>
    <property type="match status" value="1"/>
</dbReference>
<feature type="region of interest" description="Disordered" evidence="4">
    <location>
        <begin position="727"/>
        <end position="746"/>
    </location>
</feature>
<evidence type="ECO:0000256" key="1">
    <source>
        <dbReference type="ARBA" id="ARBA00007401"/>
    </source>
</evidence>
<evidence type="ECO:0000259" key="8">
    <source>
        <dbReference type="Pfam" id="PF16355"/>
    </source>
</evidence>
<dbReference type="PANTHER" id="PTHR42732:SF1">
    <property type="entry name" value="BETA-MANNOSIDASE"/>
    <property type="match status" value="1"/>
</dbReference>
<comment type="similarity">
    <text evidence="1">Belongs to the glycosyl hydrolase 2 family.</text>
</comment>
<dbReference type="GO" id="GO:0004565">
    <property type="term" value="F:beta-galactosidase activity"/>
    <property type="evidence" value="ECO:0007669"/>
    <property type="project" value="UniProtKB-EC"/>
</dbReference>
<dbReference type="InterPro" id="IPR006103">
    <property type="entry name" value="Glyco_hydro_2_cat"/>
</dbReference>
<evidence type="ECO:0000313" key="10">
    <source>
        <dbReference type="EMBL" id="TWT85942.1"/>
    </source>
</evidence>
<evidence type="ECO:0000256" key="2">
    <source>
        <dbReference type="ARBA" id="ARBA00022801"/>
    </source>
</evidence>
<dbReference type="SUPFAM" id="SSF49785">
    <property type="entry name" value="Galactose-binding domain-like"/>
    <property type="match status" value="1"/>
</dbReference>
<dbReference type="SUPFAM" id="SSF51445">
    <property type="entry name" value="(Trans)glycosidases"/>
    <property type="match status" value="1"/>
</dbReference>
<organism evidence="10 11">
    <name type="scientific">Posidoniimonas polymericola</name>
    <dbReference type="NCBI Taxonomy" id="2528002"/>
    <lineage>
        <taxon>Bacteria</taxon>
        <taxon>Pseudomonadati</taxon>
        <taxon>Planctomycetota</taxon>
        <taxon>Planctomycetia</taxon>
        <taxon>Pirellulales</taxon>
        <taxon>Lacipirellulaceae</taxon>
        <taxon>Posidoniimonas</taxon>
    </lineage>
</organism>
<evidence type="ECO:0000259" key="7">
    <source>
        <dbReference type="Pfam" id="PF02837"/>
    </source>
</evidence>
<dbReference type="InterPro" id="IPR006104">
    <property type="entry name" value="Glyco_hydro_2_N"/>
</dbReference>
<evidence type="ECO:0000256" key="4">
    <source>
        <dbReference type="SAM" id="MobiDB-lite"/>
    </source>
</evidence>
<dbReference type="GO" id="GO:0005975">
    <property type="term" value="P:carbohydrate metabolic process"/>
    <property type="evidence" value="ECO:0007669"/>
    <property type="project" value="InterPro"/>
</dbReference>
<dbReference type="InterPro" id="IPR036156">
    <property type="entry name" value="Beta-gal/glucu_dom_sf"/>
</dbReference>
<dbReference type="Gene3D" id="2.60.120.260">
    <property type="entry name" value="Galactose-binding domain-like"/>
    <property type="match status" value="1"/>
</dbReference>
<dbReference type="Pfam" id="PF02836">
    <property type="entry name" value="Glyco_hydro_2_C"/>
    <property type="match status" value="1"/>
</dbReference>
<dbReference type="Pfam" id="PF18565">
    <property type="entry name" value="Glyco_hydro2_C5"/>
    <property type="match status" value="1"/>
</dbReference>
<feature type="domain" description="Glycoside hydrolase family 2" evidence="9">
    <location>
        <begin position="680"/>
        <end position="780"/>
    </location>
</feature>
<keyword evidence="11" id="KW-1185">Reference proteome</keyword>
<name>A0A5C5ZF36_9BACT</name>
<dbReference type="InterPro" id="IPR040605">
    <property type="entry name" value="Glyco_hydro2_dom5"/>
</dbReference>
<dbReference type="PANTHER" id="PTHR42732">
    <property type="entry name" value="BETA-GALACTOSIDASE"/>
    <property type="match status" value="1"/>
</dbReference>
<feature type="domain" description="Glycosyl hydrolases family 2 sugar binding" evidence="7">
    <location>
        <begin position="64"/>
        <end position="155"/>
    </location>
</feature>
<feature type="domain" description="Glycoside hydrolase family 2 catalytic" evidence="6">
    <location>
        <begin position="279"/>
        <end position="493"/>
    </location>
</feature>
<dbReference type="Gene3D" id="3.20.20.80">
    <property type="entry name" value="Glycosidases"/>
    <property type="match status" value="1"/>
</dbReference>
<dbReference type="EC" id="3.2.1.23" evidence="10"/>
<feature type="domain" description="Glycoside hydrolase family 2 immunoglobulin-like beta-sandwich" evidence="5">
    <location>
        <begin position="169"/>
        <end position="272"/>
    </location>
</feature>
<dbReference type="Pfam" id="PF02837">
    <property type="entry name" value="Glyco_hydro_2_N"/>
    <property type="match status" value="1"/>
</dbReference>
<dbReference type="InterPro" id="IPR006102">
    <property type="entry name" value="Ig-like_GH2"/>
</dbReference>
<reference evidence="10 11" key="1">
    <citation type="submission" date="2019-02" db="EMBL/GenBank/DDBJ databases">
        <title>Deep-cultivation of Planctomycetes and their phenomic and genomic characterization uncovers novel biology.</title>
        <authorList>
            <person name="Wiegand S."/>
            <person name="Jogler M."/>
            <person name="Boedeker C."/>
            <person name="Pinto D."/>
            <person name="Vollmers J."/>
            <person name="Rivas-Marin E."/>
            <person name="Kohn T."/>
            <person name="Peeters S.H."/>
            <person name="Heuer A."/>
            <person name="Rast P."/>
            <person name="Oberbeckmann S."/>
            <person name="Bunk B."/>
            <person name="Jeske O."/>
            <person name="Meyerdierks A."/>
            <person name="Storesund J.E."/>
            <person name="Kallscheuer N."/>
            <person name="Luecker S."/>
            <person name="Lage O.M."/>
            <person name="Pohl T."/>
            <person name="Merkel B.J."/>
            <person name="Hornburger P."/>
            <person name="Mueller R.-W."/>
            <person name="Bruemmer F."/>
            <person name="Labrenz M."/>
            <person name="Spormann A.M."/>
            <person name="Op Den Camp H."/>
            <person name="Overmann J."/>
            <person name="Amann R."/>
            <person name="Jetten M.S.M."/>
            <person name="Mascher T."/>
            <person name="Medema M.H."/>
            <person name="Devos D.P."/>
            <person name="Kaster A.-K."/>
            <person name="Ovreas L."/>
            <person name="Rohde M."/>
            <person name="Galperin M.Y."/>
            <person name="Jogler C."/>
        </authorList>
    </citation>
    <scope>NUCLEOTIDE SEQUENCE [LARGE SCALE GENOMIC DNA]</scope>
    <source>
        <strain evidence="10 11">Pla123a</strain>
    </source>
</reference>
<dbReference type="InterPro" id="IPR051913">
    <property type="entry name" value="GH2_Domain-Containing"/>
</dbReference>
<dbReference type="InterPro" id="IPR013783">
    <property type="entry name" value="Ig-like_fold"/>
</dbReference>
<dbReference type="EMBL" id="SJPO01000001">
    <property type="protein sequence ID" value="TWT85942.1"/>
    <property type="molecule type" value="Genomic_DNA"/>
</dbReference>
<dbReference type="InterPro" id="IPR008979">
    <property type="entry name" value="Galactose-bd-like_sf"/>
</dbReference>
<comment type="caution">
    <text evidence="10">The sequence shown here is derived from an EMBL/GenBank/DDBJ whole genome shotgun (WGS) entry which is preliminary data.</text>
</comment>
<feature type="domain" description="DUF4982" evidence="8">
    <location>
        <begin position="612"/>
        <end position="666"/>
    </location>
</feature>
<evidence type="ECO:0000259" key="6">
    <source>
        <dbReference type="Pfam" id="PF02836"/>
    </source>
</evidence>
<dbReference type="InterPro" id="IPR017853">
    <property type="entry name" value="GH"/>
</dbReference>
<gene>
    <name evidence="10" type="primary">lacZ_1</name>
    <name evidence="10" type="ORF">Pla123a_07490</name>
</gene>
<sequence>MAEGVRSRDSFDSHWKFRLGDVEGGEAVDLDDAEWRTVDLPHDWSVEQPFDPDAASGTGYLPGGVGWYRKAFDAPESWLGREVELHFDGVYRNSEVWVNGEPVGGRPYGYIPFSVRLTPHLKHGDRNVVAVRVEHEAVADSRWYTGSGIYRHVWLDVTGPISVARWGTFVTTPRVTDERSDVTVANTIRNLTSETAAVRVETTVVTPGGQELSRQSSEIQIAAQSTETAANWHVIKSPSRWSLQSPSLYSVVTRVYLGDQLFDETSTDFGVRSFRFDPDEGFFLNGEPTLIKGLCLHHDAGVVGAAVPDDVLYRRLKIVKDFGANAVRCSHNPMAAELYAMCDRLGLLVMDEAFDEWELGKRKWVKGRNVGRAKRAGYNEDFEEWGERDAADMVRRSRNHPSIILWSIGNEIDYPGDPYDHPEFFDPAAPPVDEGSPSATRLAVVAPKLIAAVKREDPTRPVTMALSNTPAANNVGLAAMLDVCGYNYQEQFYDRDHAEFPGRVIYGSETGQGPRSWRAVVGKPFISGQFLWSGFDFLGEAGRWPNHGSRSGVFDTRGFVKPYHWWRRAEWNEEPFVRLLVTESEEESGGGRRWQRLARYPRLWQGEAGSDRRVLLVTNCEEVRLRLNDADIATRVSRGGAERVAQLAYEPGKLAVTGLNGGREVAHDAIRTPGPASTFTLAADRPGLSTSRTGTAAIEVRVVDADGTLVPDWRGPISVEVTGAGRLLGVDNGDQDDPTPLQSPTKRAVDGRLLVHVKSAEESGSIRVRASGPGLAPADLTITVR</sequence>
<accession>A0A5C5ZF36</accession>
<protein>
    <submittedName>
        <fullName evidence="10">Beta-galactosidase</fullName>
        <ecNumber evidence="10">3.2.1.23</ecNumber>
    </submittedName>
</protein>
<dbReference type="Pfam" id="PF00703">
    <property type="entry name" value="Glyco_hydro_2"/>
    <property type="match status" value="1"/>
</dbReference>
<dbReference type="InterPro" id="IPR006101">
    <property type="entry name" value="Glyco_hydro_2"/>
</dbReference>
<dbReference type="InterPro" id="IPR032311">
    <property type="entry name" value="DUF4982"/>
</dbReference>
<keyword evidence="2 10" id="KW-0378">Hydrolase</keyword>
<evidence type="ECO:0000259" key="9">
    <source>
        <dbReference type="Pfam" id="PF18565"/>
    </source>
</evidence>
<dbReference type="AlphaFoldDB" id="A0A5C5ZF36"/>
<evidence type="ECO:0000313" key="11">
    <source>
        <dbReference type="Proteomes" id="UP000318478"/>
    </source>
</evidence>
<dbReference type="Gene3D" id="2.60.40.10">
    <property type="entry name" value="Immunoglobulins"/>
    <property type="match status" value="3"/>
</dbReference>